<gene>
    <name evidence="1" type="ORF">Trco_000194</name>
</gene>
<comment type="caution">
    <text evidence="1">The sequence shown here is derived from an EMBL/GenBank/DDBJ whole genome shotgun (WGS) entry which is preliminary data.</text>
</comment>
<evidence type="ECO:0000313" key="2">
    <source>
        <dbReference type="Proteomes" id="UP000827724"/>
    </source>
</evidence>
<proteinExistence type="predicted"/>
<dbReference type="Proteomes" id="UP000827724">
    <property type="component" value="Unassembled WGS sequence"/>
</dbReference>
<name>A0A9P8TYS9_9HYPO</name>
<accession>A0A9P8TYS9</accession>
<dbReference type="EMBL" id="JAIWOZ010000001">
    <property type="protein sequence ID" value="KAH6610174.1"/>
    <property type="molecule type" value="Genomic_DNA"/>
</dbReference>
<sequence>MWMSNFFVSVLYDTDLGGSKNAAVELEALLLDEEDGVVFLVGLGGHEGGLVLVGVELGALGLQSLQAVLGKRLDEDALRHLEALVEVGEVLELLALLLDLELVCGDGGQGAVQVVDTVDEVLGELLDGKVAGGFDLTCGAVLEVAELSNSVGVAILLSLLGFSGFLSSRGLLGLRRLFRFAVPPADGRLEGSY</sequence>
<reference evidence="1" key="1">
    <citation type="submission" date="2021-08" db="EMBL/GenBank/DDBJ databases">
        <title>Chromosome-Level Trichoderma cornu-damae using Hi-C Data.</title>
        <authorList>
            <person name="Kim C.S."/>
        </authorList>
    </citation>
    <scope>NUCLEOTIDE SEQUENCE</scope>
    <source>
        <strain evidence="1">KA19-0412C</strain>
    </source>
</reference>
<dbReference type="AlphaFoldDB" id="A0A9P8TYS9"/>
<protein>
    <submittedName>
        <fullName evidence="1">Uncharacterized protein</fullName>
    </submittedName>
</protein>
<keyword evidence="2" id="KW-1185">Reference proteome</keyword>
<evidence type="ECO:0000313" key="1">
    <source>
        <dbReference type="EMBL" id="KAH6610174.1"/>
    </source>
</evidence>
<organism evidence="1 2">
    <name type="scientific">Trichoderma cornu-damae</name>
    <dbReference type="NCBI Taxonomy" id="654480"/>
    <lineage>
        <taxon>Eukaryota</taxon>
        <taxon>Fungi</taxon>
        <taxon>Dikarya</taxon>
        <taxon>Ascomycota</taxon>
        <taxon>Pezizomycotina</taxon>
        <taxon>Sordariomycetes</taxon>
        <taxon>Hypocreomycetidae</taxon>
        <taxon>Hypocreales</taxon>
        <taxon>Hypocreaceae</taxon>
        <taxon>Trichoderma</taxon>
    </lineage>
</organism>